<dbReference type="EMBL" id="NCSJ02000055">
    <property type="protein sequence ID" value="RFU32399.1"/>
    <property type="molecule type" value="Genomic_DNA"/>
</dbReference>
<dbReference type="AlphaFoldDB" id="A0A3E2HG74"/>
<evidence type="ECO:0008006" key="3">
    <source>
        <dbReference type="Google" id="ProtNLM"/>
    </source>
</evidence>
<organism evidence="1 2">
    <name type="scientific">Scytalidium lignicola</name>
    <name type="common">Hyphomycete</name>
    <dbReference type="NCBI Taxonomy" id="5539"/>
    <lineage>
        <taxon>Eukaryota</taxon>
        <taxon>Fungi</taxon>
        <taxon>Dikarya</taxon>
        <taxon>Ascomycota</taxon>
        <taxon>Pezizomycotina</taxon>
        <taxon>Leotiomycetes</taxon>
        <taxon>Leotiomycetes incertae sedis</taxon>
        <taxon>Scytalidium</taxon>
    </lineage>
</organism>
<dbReference type="PANTHER" id="PTHR38119">
    <property type="entry name" value="BTB DOMAIN-CONTAINING PROTEIN-RELATED"/>
    <property type="match status" value="1"/>
</dbReference>
<feature type="non-terminal residue" evidence="1">
    <location>
        <position position="1"/>
    </location>
</feature>
<sequence length="327" mass="36876">MDPNTFCPKLAYYSFCDVSSPPGRGKASHIGLIALALILGAPKFLQDLLTLSNLTTRHYNPGAEIVDEAIIMTTNQEYPLFKDGDVTITSPFGKVWKLHSQVLRKCSGAFLYLLQDEVQQQDNPKKESVEYRVMNGSVKWELQIELSHKLSVKPQTFVKFLIPRNLEKAPKQFSGRQNNVSFVVCLSVQAMPADPSCHSVLDNLFRCFYNLEPNLGWTQLCYVIIPNSLALLEVAEHLYAMEGVRLIIEKHLLCKEGDFWQNVYWKPECWASNAILMRSPAIFREAIIHLVGTFTAEDGVNNVELLEMGDVGTCILDTVEGKFNQLS</sequence>
<dbReference type="Proteomes" id="UP000258309">
    <property type="component" value="Unassembled WGS sequence"/>
</dbReference>
<dbReference type="OrthoDB" id="2129688at2759"/>
<evidence type="ECO:0000313" key="1">
    <source>
        <dbReference type="EMBL" id="RFU32399.1"/>
    </source>
</evidence>
<accession>A0A3E2HG74</accession>
<reference evidence="1 2" key="1">
    <citation type="submission" date="2018-05" db="EMBL/GenBank/DDBJ databases">
        <title>Draft genome sequence of Scytalidium lignicola DSM 105466, a ubiquitous saprotrophic fungus.</title>
        <authorList>
            <person name="Buettner E."/>
            <person name="Gebauer A.M."/>
            <person name="Hofrichter M."/>
            <person name="Liers C."/>
            <person name="Kellner H."/>
        </authorList>
    </citation>
    <scope>NUCLEOTIDE SEQUENCE [LARGE SCALE GENOMIC DNA]</scope>
    <source>
        <strain evidence="1 2">DSM 105466</strain>
    </source>
</reference>
<dbReference type="STRING" id="5539.A0A3E2HG74"/>
<evidence type="ECO:0000313" key="2">
    <source>
        <dbReference type="Proteomes" id="UP000258309"/>
    </source>
</evidence>
<protein>
    <recommendedName>
        <fullName evidence="3">BTB domain-containing protein</fullName>
    </recommendedName>
</protein>
<feature type="non-terminal residue" evidence="1">
    <location>
        <position position="327"/>
    </location>
</feature>
<comment type="caution">
    <text evidence="1">The sequence shown here is derived from an EMBL/GenBank/DDBJ whole genome shotgun (WGS) entry which is preliminary data.</text>
</comment>
<proteinExistence type="predicted"/>
<name>A0A3E2HG74_SCYLI</name>
<keyword evidence="2" id="KW-1185">Reference proteome</keyword>
<gene>
    <name evidence="1" type="ORF">B7463_g3903</name>
</gene>
<dbReference type="PANTHER" id="PTHR38119:SF2">
    <property type="entry name" value="TRANSCRIPTION FACTOR DOMAIN-CONTAINING PROTEIN"/>
    <property type="match status" value="1"/>
</dbReference>